<comment type="function">
    <text evidence="5">Guanylyltransferase that catalyzes the activation of phosphoenolpyruvate (PEP) as enolpyruvoyl-2-diphospho-5'-guanosine, via the condensation of PEP with GTP. It is involved in the biosynthesis of coenzyme F420, a hydride carrier cofactor.</text>
</comment>
<keyword evidence="3 5" id="KW-0547">Nucleotide-binding</keyword>
<dbReference type="GO" id="GO:0005525">
    <property type="term" value="F:GTP binding"/>
    <property type="evidence" value="ECO:0007669"/>
    <property type="project" value="UniProtKB-KW"/>
</dbReference>
<sequence length="222" mass="23933">MSRAPGWSVVIPLKPLDQAKSRLRLPVPLRRELTIAMARDVLDAVLTCDEVRHVLVLTRDRRWLAHLDPPGCDFLADDPADSLNDALRRGASACLAKRPGACVAALTGDVPALRPGELQRALDCARTWETSFVPDASGKGTTLFAARAGVPFAPHYGCNSRARHVLEGAHEILLPRLGGLRQDVDTPADIERARALGLGAHTTALLEEVTGDLQLPITQTLP</sequence>
<dbReference type="InterPro" id="IPR029044">
    <property type="entry name" value="Nucleotide-diphossugar_trans"/>
</dbReference>
<dbReference type="EMBL" id="FOEE01000002">
    <property type="protein sequence ID" value="SEO56639.1"/>
    <property type="molecule type" value="Genomic_DNA"/>
</dbReference>
<evidence type="ECO:0000313" key="7">
    <source>
        <dbReference type="EMBL" id="SEO56639.1"/>
    </source>
</evidence>
<gene>
    <name evidence="5" type="primary">fbiD</name>
    <name evidence="7" type="ORF">SAMN05660991_00751</name>
</gene>
<dbReference type="SUPFAM" id="SSF53448">
    <property type="entry name" value="Nucleotide-diphospho-sugar transferases"/>
    <property type="match status" value="1"/>
</dbReference>
<dbReference type="STRING" id="673521.SAMN05660991_00751"/>
<dbReference type="RefSeq" id="WP_091940335.1">
    <property type="nucleotide sequence ID" value="NZ_FOEE01000002.1"/>
</dbReference>
<keyword evidence="2 5" id="KW-0548">Nucleotidyltransferase</keyword>
<evidence type="ECO:0000259" key="6">
    <source>
        <dbReference type="Pfam" id="PF12804"/>
    </source>
</evidence>
<dbReference type="HAMAP" id="MF_02114">
    <property type="entry name" value="CofC"/>
    <property type="match status" value="1"/>
</dbReference>
<comment type="catalytic activity">
    <reaction evidence="5">
        <text>phosphoenolpyruvate + GTP + H(+) = enolpyruvoyl-2-diphospho-5'-guanosine + diphosphate</text>
        <dbReference type="Rhea" id="RHEA:30519"/>
        <dbReference type="ChEBI" id="CHEBI:15378"/>
        <dbReference type="ChEBI" id="CHEBI:33019"/>
        <dbReference type="ChEBI" id="CHEBI:37565"/>
        <dbReference type="ChEBI" id="CHEBI:58702"/>
        <dbReference type="ChEBI" id="CHEBI:143701"/>
        <dbReference type="EC" id="2.7.7.105"/>
    </reaction>
</comment>
<comment type="pathway">
    <text evidence="5">Cofactor biosynthesis; coenzyme F420 biosynthesis.</text>
</comment>
<feature type="domain" description="MobA-like NTP transferase" evidence="6">
    <location>
        <begin position="37"/>
        <end position="167"/>
    </location>
</feature>
<reference evidence="8" key="1">
    <citation type="submission" date="2016-10" db="EMBL/GenBank/DDBJ databases">
        <authorList>
            <person name="Varghese N."/>
            <person name="Submissions S."/>
        </authorList>
    </citation>
    <scope>NUCLEOTIDE SEQUENCE [LARGE SCALE GENOMIC DNA]</scope>
    <source>
        <strain evidence="8">DSM 45413</strain>
    </source>
</reference>
<evidence type="ECO:0000256" key="3">
    <source>
        <dbReference type="ARBA" id="ARBA00022741"/>
    </source>
</evidence>
<proteinExistence type="inferred from homology"/>
<dbReference type="Gene3D" id="3.90.550.10">
    <property type="entry name" value="Spore Coat Polysaccharide Biosynthesis Protein SpsA, Chain A"/>
    <property type="match status" value="1"/>
</dbReference>
<dbReference type="GO" id="GO:0043814">
    <property type="term" value="F:phospholactate guanylyltransferase activity"/>
    <property type="evidence" value="ECO:0007669"/>
    <property type="project" value="InterPro"/>
</dbReference>
<dbReference type="Proteomes" id="UP000198960">
    <property type="component" value="Unassembled WGS sequence"/>
</dbReference>
<dbReference type="Pfam" id="PF12804">
    <property type="entry name" value="NTP_transf_3"/>
    <property type="match status" value="1"/>
</dbReference>
<feature type="binding site" evidence="5">
    <location>
        <position position="157"/>
    </location>
    <ligand>
        <name>phosphoenolpyruvate</name>
        <dbReference type="ChEBI" id="CHEBI:58702"/>
    </ligand>
</feature>
<evidence type="ECO:0000313" key="8">
    <source>
        <dbReference type="Proteomes" id="UP000198960"/>
    </source>
</evidence>
<dbReference type="PANTHER" id="PTHR40392:SF1">
    <property type="entry name" value="2-PHOSPHO-L-LACTATE GUANYLYLTRANSFERASE"/>
    <property type="match status" value="1"/>
</dbReference>
<dbReference type="EC" id="2.7.7.105" evidence="5"/>
<evidence type="ECO:0000256" key="4">
    <source>
        <dbReference type="ARBA" id="ARBA00023134"/>
    </source>
</evidence>
<dbReference type="OrthoDB" id="9151145at2"/>
<keyword evidence="8" id="KW-1185">Reference proteome</keyword>
<comment type="similarity">
    <text evidence="5">Belongs to the CofC family.</text>
</comment>
<organism evidence="7 8">
    <name type="scientific">Trujillonella endophytica</name>
    <dbReference type="NCBI Taxonomy" id="673521"/>
    <lineage>
        <taxon>Bacteria</taxon>
        <taxon>Bacillati</taxon>
        <taxon>Actinomycetota</taxon>
        <taxon>Actinomycetes</taxon>
        <taxon>Geodermatophilales</taxon>
        <taxon>Geodermatophilaceae</taxon>
        <taxon>Trujillonella</taxon>
    </lineage>
</organism>
<dbReference type="InterPro" id="IPR025877">
    <property type="entry name" value="MobA-like_NTP_Trfase"/>
</dbReference>
<dbReference type="GO" id="GO:0052645">
    <property type="term" value="P:F420-0 metabolic process"/>
    <property type="evidence" value="ECO:0007669"/>
    <property type="project" value="UniProtKB-UniRule"/>
</dbReference>
<dbReference type="UniPathway" id="UPA00071"/>
<evidence type="ECO:0000256" key="1">
    <source>
        <dbReference type="ARBA" id="ARBA00022679"/>
    </source>
</evidence>
<feature type="binding site" evidence="5">
    <location>
        <position position="160"/>
    </location>
    <ligand>
        <name>phosphoenolpyruvate</name>
        <dbReference type="ChEBI" id="CHEBI:58702"/>
    </ligand>
</feature>
<dbReference type="AlphaFoldDB" id="A0A1H8QQZ4"/>
<dbReference type="InterPro" id="IPR002835">
    <property type="entry name" value="CofC"/>
</dbReference>
<evidence type="ECO:0000256" key="5">
    <source>
        <dbReference type="HAMAP-Rule" id="MF_02114"/>
    </source>
</evidence>
<feature type="binding site" evidence="5">
    <location>
        <position position="141"/>
    </location>
    <ligand>
        <name>phosphoenolpyruvate</name>
        <dbReference type="ChEBI" id="CHEBI:58702"/>
    </ligand>
</feature>
<dbReference type="NCBIfam" id="TIGR03552">
    <property type="entry name" value="F420_cofC"/>
    <property type="match status" value="1"/>
</dbReference>
<name>A0A1H8QQZ4_9ACTN</name>
<dbReference type="PANTHER" id="PTHR40392">
    <property type="entry name" value="2-PHOSPHO-L-LACTATE GUANYLYLTRANSFERASE"/>
    <property type="match status" value="1"/>
</dbReference>
<evidence type="ECO:0000256" key="2">
    <source>
        <dbReference type="ARBA" id="ARBA00022695"/>
    </source>
</evidence>
<keyword evidence="4 5" id="KW-0342">GTP-binding</keyword>
<keyword evidence="1 5" id="KW-0808">Transferase</keyword>
<protein>
    <recommendedName>
        <fullName evidence="5">Phosphoenolpyruvate guanylyltransferase</fullName>
        <shortName evidence="5">PEP guanylyltransferase</shortName>
        <ecNumber evidence="5">2.7.7.105</ecNumber>
    </recommendedName>
</protein>
<accession>A0A1H8QQZ4</accession>